<gene>
    <name evidence="3" type="ORF">TSOC_005165</name>
</gene>
<feature type="transmembrane region" description="Helical" evidence="2">
    <location>
        <begin position="438"/>
        <end position="459"/>
    </location>
</feature>
<dbReference type="GO" id="GO:0008374">
    <property type="term" value="F:O-acyltransferase activity"/>
    <property type="evidence" value="ECO:0007669"/>
    <property type="project" value="InterPro"/>
</dbReference>
<dbReference type="AlphaFoldDB" id="A0A2J8A6Z1"/>
<organism evidence="3 4">
    <name type="scientific">Tetrabaena socialis</name>
    <dbReference type="NCBI Taxonomy" id="47790"/>
    <lineage>
        <taxon>Eukaryota</taxon>
        <taxon>Viridiplantae</taxon>
        <taxon>Chlorophyta</taxon>
        <taxon>core chlorophytes</taxon>
        <taxon>Chlorophyceae</taxon>
        <taxon>CS clade</taxon>
        <taxon>Chlamydomonadales</taxon>
        <taxon>Tetrabaenaceae</taxon>
        <taxon>Tetrabaena</taxon>
    </lineage>
</organism>
<evidence type="ECO:0000313" key="3">
    <source>
        <dbReference type="EMBL" id="PNH08288.1"/>
    </source>
</evidence>
<name>A0A2J8A6Z1_9CHLO</name>
<evidence type="ECO:0000313" key="4">
    <source>
        <dbReference type="Proteomes" id="UP000236333"/>
    </source>
</evidence>
<keyword evidence="3" id="KW-0808">Transferase</keyword>
<dbReference type="PANTHER" id="PTHR31595:SF57">
    <property type="entry name" value="OS04G0481900 PROTEIN"/>
    <property type="match status" value="1"/>
</dbReference>
<comment type="caution">
    <text evidence="3">The sequence shown here is derived from an EMBL/GenBank/DDBJ whole genome shotgun (WGS) entry which is preliminary data.</text>
</comment>
<keyword evidence="2" id="KW-0472">Membrane</keyword>
<reference evidence="3 4" key="1">
    <citation type="journal article" date="2017" name="Mol. Biol. Evol.">
        <title>The 4-celled Tetrabaena socialis nuclear genome reveals the essential components for genetic control of cell number at the origin of multicellularity in the volvocine lineage.</title>
        <authorList>
            <person name="Featherston J."/>
            <person name="Arakaki Y."/>
            <person name="Hanschen E.R."/>
            <person name="Ferris P.J."/>
            <person name="Michod R.E."/>
            <person name="Olson B.J.S.C."/>
            <person name="Nozaki H."/>
            <person name="Durand P.M."/>
        </authorList>
    </citation>
    <scope>NUCLEOTIDE SEQUENCE [LARGE SCALE GENOMIC DNA]</scope>
    <source>
        <strain evidence="3 4">NIES-571</strain>
    </source>
</reference>
<dbReference type="EMBL" id="PGGS01000136">
    <property type="protein sequence ID" value="PNH08288.1"/>
    <property type="molecule type" value="Genomic_DNA"/>
</dbReference>
<proteinExistence type="predicted"/>
<accession>A0A2J8A6Z1</accession>
<protein>
    <submittedName>
        <fullName evidence="3">Acyl-CoA--sterol O-acyltransferase 1</fullName>
    </submittedName>
</protein>
<keyword evidence="2" id="KW-1133">Transmembrane helix</keyword>
<feature type="transmembrane region" description="Helical" evidence="2">
    <location>
        <begin position="16"/>
        <end position="36"/>
    </location>
</feature>
<dbReference type="PANTHER" id="PTHR31595">
    <property type="entry name" value="LONG-CHAIN-ALCOHOL O-FATTY-ACYLTRANSFERASE 3-RELATED"/>
    <property type="match status" value="1"/>
</dbReference>
<keyword evidence="3" id="KW-0012">Acyltransferase</keyword>
<feature type="transmembrane region" description="Helical" evidence="2">
    <location>
        <begin position="43"/>
        <end position="63"/>
    </location>
</feature>
<dbReference type="GO" id="GO:0006629">
    <property type="term" value="P:lipid metabolic process"/>
    <property type="evidence" value="ECO:0007669"/>
    <property type="project" value="InterPro"/>
</dbReference>
<evidence type="ECO:0000256" key="2">
    <source>
        <dbReference type="SAM" id="Phobius"/>
    </source>
</evidence>
<keyword evidence="4" id="KW-1185">Reference proteome</keyword>
<feature type="region of interest" description="Disordered" evidence="1">
    <location>
        <begin position="171"/>
        <end position="198"/>
    </location>
</feature>
<feature type="transmembrane region" description="Helical" evidence="2">
    <location>
        <begin position="75"/>
        <end position="92"/>
    </location>
</feature>
<feature type="region of interest" description="Disordered" evidence="1">
    <location>
        <begin position="312"/>
        <end position="367"/>
    </location>
</feature>
<evidence type="ECO:0000256" key="1">
    <source>
        <dbReference type="SAM" id="MobiDB-lite"/>
    </source>
</evidence>
<dbReference type="InterPro" id="IPR044851">
    <property type="entry name" value="Wax_synthase"/>
</dbReference>
<feature type="compositionally biased region" description="Low complexity" evidence="1">
    <location>
        <begin position="332"/>
        <end position="353"/>
    </location>
</feature>
<dbReference type="OrthoDB" id="1077582at2759"/>
<dbReference type="Proteomes" id="UP000236333">
    <property type="component" value="Unassembled WGS sequence"/>
</dbReference>
<feature type="transmembrane region" description="Helical" evidence="2">
    <location>
        <begin position="376"/>
        <end position="394"/>
    </location>
</feature>
<keyword evidence="2" id="KW-0812">Transmembrane</keyword>
<sequence>MKPPFIDVTALIPQNLRFAALSLIFILLAVWLKLVVARLPLGVSRFLGCLPLLVAGLCAPYIFSEEEILPRTSALFILSWLGNFKVLAFCLGREPLRESMTVAQIAATLLLPIFPKAGERGKGGPEGRVQDSAGSGAGFLARWVGKLGARCPVTQSNMNCSPSRWCGRSQRTSMLSTTTSPGPSGQPGGADHSTSGSTPSGSSSACVLLGAVVFAEVDYRDALPLVAVHYLHAFGLYAFVGFLQDGPAAVAVEALGLQLGPTFDQPWLSSSLADFWARRWNIPTATCLRTLVYDPIVDGALIAPAWRRASPGEQAEGEHAKGREPPAPVPAQAPGQSGSLAQQPQLQPPVQGSAVRARTEEQARAAPRPSMLRRQLGVHAVFLVSGLVHEYIAWNVSGAGWGWKWTLFFYIQAPLMTAEGLGRRLLSRVGVWRLPRLLTTLLTLVLLEVTAYDLFFGFVDRDTDMAQRVLVACMQGYSAALRPLAPLLEAAAAAASAGWKQ</sequence>